<accession>A0A9N8P5V5</accession>
<dbReference type="EMBL" id="CAIJEN010000002">
    <property type="protein sequence ID" value="CAD0083031.1"/>
    <property type="molecule type" value="Genomic_DNA"/>
</dbReference>
<sequence length="61" mass="7028">MAKDEVARHITIDESEPFGFQINHHGFFPWDHSLDEDEDERLFNLVATRNLCTVDEDLGPG</sequence>
<evidence type="ECO:0000313" key="1">
    <source>
        <dbReference type="EMBL" id="CAD0083031.1"/>
    </source>
</evidence>
<dbReference type="AlphaFoldDB" id="A0A9N8P5V5"/>
<comment type="caution">
    <text evidence="1">The sequence shown here is derived from an EMBL/GenBank/DDBJ whole genome shotgun (WGS) entry which is preliminary data.</text>
</comment>
<name>A0A9N8P5V5_9PEZI</name>
<dbReference type="Proteomes" id="UP000716446">
    <property type="component" value="Unassembled WGS sequence"/>
</dbReference>
<gene>
    <name evidence="1" type="ORF">AWRI4619_LOCUS1598</name>
</gene>
<evidence type="ECO:0000313" key="2">
    <source>
        <dbReference type="Proteomes" id="UP000716446"/>
    </source>
</evidence>
<organism evidence="1 2">
    <name type="scientific">Aureobasidium vineae</name>
    <dbReference type="NCBI Taxonomy" id="2773715"/>
    <lineage>
        <taxon>Eukaryota</taxon>
        <taxon>Fungi</taxon>
        <taxon>Dikarya</taxon>
        <taxon>Ascomycota</taxon>
        <taxon>Pezizomycotina</taxon>
        <taxon>Dothideomycetes</taxon>
        <taxon>Dothideomycetidae</taxon>
        <taxon>Dothideales</taxon>
        <taxon>Saccotheciaceae</taxon>
        <taxon>Aureobasidium</taxon>
    </lineage>
</organism>
<proteinExistence type="predicted"/>
<protein>
    <submittedName>
        <fullName evidence="1">Uncharacterized protein</fullName>
    </submittedName>
</protein>
<reference evidence="1" key="1">
    <citation type="submission" date="2020-06" db="EMBL/GenBank/DDBJ databases">
        <authorList>
            <person name="Onetto C."/>
        </authorList>
    </citation>
    <scope>NUCLEOTIDE SEQUENCE</scope>
</reference>
<keyword evidence="2" id="KW-1185">Reference proteome</keyword>